<keyword evidence="1" id="KW-1185">Reference proteome</keyword>
<dbReference type="WBParaSite" id="Hba_14541">
    <property type="protein sequence ID" value="Hba_14541"/>
    <property type="gene ID" value="Hba_14541"/>
</dbReference>
<name>A0A1I7XAC1_HETBA</name>
<sequence length="106" mass="12566">MKTCSRYLERHLIFNTPEFNLQLLRQISRAIRVETRHDKVRPNQQRRQKRKIKLLGKLYLWVESKVGTPQLVLHGVSGDGLDYRVKRAAEVQTATSLKKKKEQKRQ</sequence>
<protein>
    <submittedName>
        <fullName evidence="2">Small subunit ribosomal protein S24</fullName>
    </submittedName>
</protein>
<reference evidence="2" key="1">
    <citation type="submission" date="2016-11" db="UniProtKB">
        <authorList>
            <consortium name="WormBaseParasite"/>
        </authorList>
    </citation>
    <scope>IDENTIFICATION</scope>
</reference>
<organism evidence="1 2">
    <name type="scientific">Heterorhabditis bacteriophora</name>
    <name type="common">Entomopathogenic nematode worm</name>
    <dbReference type="NCBI Taxonomy" id="37862"/>
    <lineage>
        <taxon>Eukaryota</taxon>
        <taxon>Metazoa</taxon>
        <taxon>Ecdysozoa</taxon>
        <taxon>Nematoda</taxon>
        <taxon>Chromadorea</taxon>
        <taxon>Rhabditida</taxon>
        <taxon>Rhabditina</taxon>
        <taxon>Rhabditomorpha</taxon>
        <taxon>Strongyloidea</taxon>
        <taxon>Heterorhabditidae</taxon>
        <taxon>Heterorhabditis</taxon>
    </lineage>
</organism>
<dbReference type="Proteomes" id="UP000095283">
    <property type="component" value="Unplaced"/>
</dbReference>
<proteinExistence type="predicted"/>
<evidence type="ECO:0000313" key="2">
    <source>
        <dbReference type="WBParaSite" id="Hba_14541"/>
    </source>
</evidence>
<evidence type="ECO:0000313" key="1">
    <source>
        <dbReference type="Proteomes" id="UP000095283"/>
    </source>
</evidence>
<dbReference type="AlphaFoldDB" id="A0A1I7XAC1"/>
<accession>A0A1I7XAC1</accession>